<dbReference type="SUPFAM" id="SSF101697">
    <property type="entry name" value="Hypothetical protein YfhH"/>
    <property type="match status" value="1"/>
</dbReference>
<dbReference type="RefSeq" id="WP_070879722.1">
    <property type="nucleotide sequence ID" value="NZ_CAJFZX010000004.1"/>
</dbReference>
<name>A0A6I2MCB2_9BACI</name>
<evidence type="ECO:0000313" key="2">
    <source>
        <dbReference type="EMBL" id="MRX54922.1"/>
    </source>
</evidence>
<sequence length="112" mass="12832">MQTKRYSTLSEYELKTEIALLREKARKAEQLGMINEFAVLDRKITMAQAYLLNPDSFLPGEIYEIEGAPGTFFKISYMNGVFAWGNRLQTPDEEEGLPISMLGQKKNENEPH</sequence>
<keyword evidence="3" id="KW-1185">Reference proteome</keyword>
<dbReference type="AlphaFoldDB" id="A0A6I2MCB2"/>
<dbReference type="Gene3D" id="1.10.287.880">
    <property type="entry name" value="Hypothetical protein YfhH domain"/>
    <property type="match status" value="1"/>
</dbReference>
<dbReference type="Proteomes" id="UP000441585">
    <property type="component" value="Unassembled WGS sequence"/>
</dbReference>
<accession>A0A6I2MCB2</accession>
<dbReference type="Gene3D" id="2.30.30.340">
    <property type="entry name" value="Hypothetical protein YfhH like domains"/>
    <property type="match status" value="1"/>
</dbReference>
<gene>
    <name evidence="2" type="ORF">GJU41_13145</name>
</gene>
<evidence type="ECO:0000313" key="3">
    <source>
        <dbReference type="Proteomes" id="UP000441585"/>
    </source>
</evidence>
<dbReference type="InterPro" id="IPR014938">
    <property type="entry name" value="YfhH-like"/>
</dbReference>
<dbReference type="Pfam" id="PF08838">
    <property type="entry name" value="DUF1811"/>
    <property type="match status" value="1"/>
</dbReference>
<reference evidence="2 3" key="1">
    <citation type="submission" date="2019-11" db="EMBL/GenBank/DDBJ databases">
        <title>Bacillus idriensis genome.</title>
        <authorList>
            <person name="Konopka E.N."/>
            <person name="Newman J.D."/>
        </authorList>
    </citation>
    <scope>NUCLEOTIDE SEQUENCE [LARGE SCALE GENOMIC DNA]</scope>
    <source>
        <strain evidence="2 3">DSM 19097</strain>
    </source>
</reference>
<proteinExistence type="predicted"/>
<feature type="region of interest" description="Disordered" evidence="1">
    <location>
        <begin position="91"/>
        <end position="112"/>
    </location>
</feature>
<dbReference type="EMBL" id="WKKF01000003">
    <property type="protein sequence ID" value="MRX54922.1"/>
    <property type="molecule type" value="Genomic_DNA"/>
</dbReference>
<organism evidence="2 3">
    <name type="scientific">Metabacillus idriensis</name>
    <dbReference type="NCBI Taxonomy" id="324768"/>
    <lineage>
        <taxon>Bacteria</taxon>
        <taxon>Bacillati</taxon>
        <taxon>Bacillota</taxon>
        <taxon>Bacilli</taxon>
        <taxon>Bacillales</taxon>
        <taxon>Bacillaceae</taxon>
        <taxon>Metabacillus</taxon>
    </lineage>
</organism>
<dbReference type="InterPro" id="IPR036289">
    <property type="entry name" value="YfhH"/>
</dbReference>
<evidence type="ECO:0000256" key="1">
    <source>
        <dbReference type="SAM" id="MobiDB-lite"/>
    </source>
</evidence>
<protein>
    <submittedName>
        <fullName evidence="2">DUF1811 family protein</fullName>
    </submittedName>
</protein>
<comment type="caution">
    <text evidence="2">The sequence shown here is derived from an EMBL/GenBank/DDBJ whole genome shotgun (WGS) entry which is preliminary data.</text>
</comment>